<evidence type="ECO:0000259" key="6">
    <source>
        <dbReference type="SMART" id="SM00833"/>
    </source>
</evidence>
<dbReference type="CDD" id="cd03112">
    <property type="entry name" value="CobW-like"/>
    <property type="match status" value="1"/>
</dbReference>
<dbReference type="Proteomes" id="UP000005850">
    <property type="component" value="Chromosome"/>
</dbReference>
<comment type="similarity">
    <text evidence="4">Belongs to the SIMIBI class G3E GTPase family. ZNG1 subfamily.</text>
</comment>
<dbReference type="GO" id="GO:0016787">
    <property type="term" value="F:hydrolase activity"/>
    <property type="evidence" value="ECO:0007669"/>
    <property type="project" value="UniProtKB-KW"/>
</dbReference>
<dbReference type="PANTHER" id="PTHR13748">
    <property type="entry name" value="COBW-RELATED"/>
    <property type="match status" value="1"/>
</dbReference>
<keyword evidence="3" id="KW-0143">Chaperone</keyword>
<feature type="domain" description="CobW C-terminal" evidence="6">
    <location>
        <begin position="249"/>
        <end position="335"/>
    </location>
</feature>
<dbReference type="PANTHER" id="PTHR13748:SF62">
    <property type="entry name" value="COBW DOMAIN-CONTAINING PROTEIN"/>
    <property type="match status" value="1"/>
</dbReference>
<dbReference type="GO" id="GO:0000166">
    <property type="term" value="F:nucleotide binding"/>
    <property type="evidence" value="ECO:0007669"/>
    <property type="project" value="UniProtKB-KW"/>
</dbReference>
<comment type="catalytic activity">
    <reaction evidence="5">
        <text>GTP + H2O = GDP + phosphate + H(+)</text>
        <dbReference type="Rhea" id="RHEA:19669"/>
        <dbReference type="ChEBI" id="CHEBI:15377"/>
        <dbReference type="ChEBI" id="CHEBI:15378"/>
        <dbReference type="ChEBI" id="CHEBI:37565"/>
        <dbReference type="ChEBI" id="CHEBI:43474"/>
        <dbReference type="ChEBI" id="CHEBI:58189"/>
    </reaction>
    <physiologicalReaction direction="left-to-right" evidence="5">
        <dbReference type="Rhea" id="RHEA:19670"/>
    </physiologicalReaction>
</comment>
<dbReference type="SUPFAM" id="SSF90002">
    <property type="entry name" value="Hypothetical protein YjiA, C-terminal domain"/>
    <property type="match status" value="1"/>
</dbReference>
<evidence type="ECO:0000256" key="1">
    <source>
        <dbReference type="ARBA" id="ARBA00022741"/>
    </source>
</evidence>
<organism evidence="7 8">
    <name type="scientific">Brevibacillus laterosporus LMG 15441</name>
    <dbReference type="NCBI Taxonomy" id="1042163"/>
    <lineage>
        <taxon>Bacteria</taxon>
        <taxon>Bacillati</taxon>
        <taxon>Bacillota</taxon>
        <taxon>Bacilli</taxon>
        <taxon>Bacillales</taxon>
        <taxon>Paenibacillaceae</taxon>
        <taxon>Brevibacillus</taxon>
    </lineage>
</organism>
<dbReference type="STRING" id="1042163.BRLA_c000710"/>
<evidence type="ECO:0000256" key="5">
    <source>
        <dbReference type="ARBA" id="ARBA00049117"/>
    </source>
</evidence>
<keyword evidence="8" id="KW-1185">Reference proteome</keyword>
<dbReference type="RefSeq" id="WP_003333908.1">
    <property type="nucleotide sequence ID" value="NZ_CP007806.1"/>
</dbReference>
<accession>A0A075QZ62</accession>
<dbReference type="Gene3D" id="3.30.1220.10">
    <property type="entry name" value="CobW-like, C-terminal domain"/>
    <property type="match status" value="1"/>
</dbReference>
<dbReference type="InterPro" id="IPR027417">
    <property type="entry name" value="P-loop_NTPase"/>
</dbReference>
<dbReference type="Pfam" id="PF07683">
    <property type="entry name" value="CobW_C"/>
    <property type="match status" value="1"/>
</dbReference>
<evidence type="ECO:0000313" key="7">
    <source>
        <dbReference type="EMBL" id="AIG24486.1"/>
    </source>
</evidence>
<dbReference type="Pfam" id="PF02492">
    <property type="entry name" value="cobW"/>
    <property type="match status" value="1"/>
</dbReference>
<dbReference type="InterPro" id="IPR011629">
    <property type="entry name" value="CobW-like_C"/>
</dbReference>
<sequence>MSTDVYILTGYLGSGKTTLLQQLLAYLRDQSSNVVVMMNEMGEEDVDGEQVEGFGFPVKKMLNGCICCSIRGELTENVKEIMQNIKPEHLIIETTGVADPIEVVDAMTHPELYDRMNLKGIISVIDASRYLELTSFFQAGGALIKTIRNQVKYADLLIINKVDLVDEDILTKVKAKLQETNSHASMHVTIRTEMDLEKLLQVKRLAQSKEMSNTPSIPVQKTIGRFSPLDKLKQTLGLKTNQPSLFHSIDTFSYHFKGPVDAEAFEDFLYDLPKTIYRAKGYVQFIGQDDLISFQQTQTQVHLFPFSNFGPKMVAVFIGEGIDKDNIIEALEKCYRTS</sequence>
<dbReference type="GO" id="GO:0005737">
    <property type="term" value="C:cytoplasm"/>
    <property type="evidence" value="ECO:0007669"/>
    <property type="project" value="TreeGrafter"/>
</dbReference>
<dbReference type="AlphaFoldDB" id="A0A075QZ62"/>
<dbReference type="InterPro" id="IPR003495">
    <property type="entry name" value="CobW/HypB/UreG_nucleotide-bd"/>
</dbReference>
<dbReference type="HOGENOM" id="CLU_017452_1_4_9"/>
<dbReference type="InterPro" id="IPR051316">
    <property type="entry name" value="Zinc-reg_GTPase_activator"/>
</dbReference>
<evidence type="ECO:0000256" key="2">
    <source>
        <dbReference type="ARBA" id="ARBA00022801"/>
    </source>
</evidence>
<proteinExistence type="inferred from homology"/>
<reference evidence="7 8" key="1">
    <citation type="journal article" date="2011" name="J. Bacteriol.">
        <title>Genome sequence of Brevibacillus laterosporus LMG 15441, a pathogen of invertebrates.</title>
        <authorList>
            <person name="Djukic M."/>
            <person name="Poehlein A."/>
            <person name="Thurmer A."/>
            <person name="Daniel R."/>
        </authorList>
    </citation>
    <scope>NUCLEOTIDE SEQUENCE [LARGE SCALE GENOMIC DNA]</scope>
    <source>
        <strain evidence="7 8">LMG 15441</strain>
    </source>
</reference>
<dbReference type="eggNOG" id="COG0523">
    <property type="taxonomic scope" value="Bacteria"/>
</dbReference>
<dbReference type="SUPFAM" id="SSF52540">
    <property type="entry name" value="P-loop containing nucleoside triphosphate hydrolases"/>
    <property type="match status" value="1"/>
</dbReference>
<dbReference type="EMBL" id="CP007806">
    <property type="protein sequence ID" value="AIG24486.1"/>
    <property type="molecule type" value="Genomic_DNA"/>
</dbReference>
<dbReference type="Gene3D" id="3.40.50.300">
    <property type="entry name" value="P-loop containing nucleotide triphosphate hydrolases"/>
    <property type="match status" value="1"/>
</dbReference>
<dbReference type="InterPro" id="IPR036627">
    <property type="entry name" value="CobW-likC_sf"/>
</dbReference>
<name>A0A075QZ62_BRELA</name>
<evidence type="ECO:0000256" key="3">
    <source>
        <dbReference type="ARBA" id="ARBA00023186"/>
    </source>
</evidence>
<evidence type="ECO:0000313" key="8">
    <source>
        <dbReference type="Proteomes" id="UP000005850"/>
    </source>
</evidence>
<evidence type="ECO:0000256" key="4">
    <source>
        <dbReference type="ARBA" id="ARBA00034320"/>
    </source>
</evidence>
<keyword evidence="1" id="KW-0547">Nucleotide-binding</keyword>
<gene>
    <name evidence="7" type="primary">yciC_1</name>
    <name evidence="7" type="ORF">BRLA_c000710</name>
</gene>
<keyword evidence="2" id="KW-0378">Hydrolase</keyword>
<dbReference type="KEGG" id="blr:BRLA_c000710"/>
<dbReference type="SMART" id="SM00833">
    <property type="entry name" value="CobW_C"/>
    <property type="match status" value="1"/>
</dbReference>
<protein>
    <submittedName>
        <fullName evidence="7">Putative metal chaperone YciC</fullName>
    </submittedName>
</protein>